<dbReference type="STRING" id="1095629.A0A0C9XM16"/>
<dbReference type="HOGENOM" id="CLU_480653_0_0_1"/>
<protein>
    <recommendedName>
        <fullName evidence="3">F-box domain-containing protein</fullName>
    </recommendedName>
</protein>
<organism evidence="1 2">
    <name type="scientific">Laccaria amethystina LaAM-08-1</name>
    <dbReference type="NCBI Taxonomy" id="1095629"/>
    <lineage>
        <taxon>Eukaryota</taxon>
        <taxon>Fungi</taxon>
        <taxon>Dikarya</taxon>
        <taxon>Basidiomycota</taxon>
        <taxon>Agaricomycotina</taxon>
        <taxon>Agaricomycetes</taxon>
        <taxon>Agaricomycetidae</taxon>
        <taxon>Agaricales</taxon>
        <taxon>Agaricineae</taxon>
        <taxon>Hydnangiaceae</taxon>
        <taxon>Laccaria</taxon>
    </lineage>
</organism>
<evidence type="ECO:0008006" key="3">
    <source>
        <dbReference type="Google" id="ProtNLM"/>
    </source>
</evidence>
<dbReference type="SUPFAM" id="SSF52047">
    <property type="entry name" value="RNI-like"/>
    <property type="match status" value="1"/>
</dbReference>
<dbReference type="OrthoDB" id="3139399at2759"/>
<dbReference type="InterPro" id="IPR036047">
    <property type="entry name" value="F-box-like_dom_sf"/>
</dbReference>
<gene>
    <name evidence="1" type="ORF">K443DRAFT_96523</name>
</gene>
<dbReference type="EMBL" id="KN838590">
    <property type="protein sequence ID" value="KIK02594.1"/>
    <property type="molecule type" value="Genomic_DNA"/>
</dbReference>
<dbReference type="SUPFAM" id="SSF81383">
    <property type="entry name" value="F-box domain"/>
    <property type="match status" value="1"/>
</dbReference>
<reference evidence="2" key="2">
    <citation type="submission" date="2015-01" db="EMBL/GenBank/DDBJ databases">
        <title>Evolutionary Origins and Diversification of the Mycorrhizal Mutualists.</title>
        <authorList>
            <consortium name="DOE Joint Genome Institute"/>
            <consortium name="Mycorrhizal Genomics Consortium"/>
            <person name="Kohler A."/>
            <person name="Kuo A."/>
            <person name="Nagy L.G."/>
            <person name="Floudas D."/>
            <person name="Copeland A."/>
            <person name="Barry K.W."/>
            <person name="Cichocki N."/>
            <person name="Veneault-Fourrey C."/>
            <person name="LaButti K."/>
            <person name="Lindquist E.A."/>
            <person name="Lipzen A."/>
            <person name="Lundell T."/>
            <person name="Morin E."/>
            <person name="Murat C."/>
            <person name="Riley R."/>
            <person name="Ohm R."/>
            <person name="Sun H."/>
            <person name="Tunlid A."/>
            <person name="Henrissat B."/>
            <person name="Grigoriev I.V."/>
            <person name="Hibbett D.S."/>
            <person name="Martin F."/>
        </authorList>
    </citation>
    <scope>NUCLEOTIDE SEQUENCE [LARGE SCALE GENOMIC DNA]</scope>
    <source>
        <strain evidence="2">LaAM-08-1</strain>
    </source>
</reference>
<name>A0A0C9XM16_9AGAR</name>
<sequence length="526" mass="60300">MDGITSLTWLIPLAIIIAMRWFTLGLPPSHPSKSSIPARQITHPWEGNRTQKPLTLKEVRERQRFKQLYLHRFGRLPVEIVHYIFTFCLPQSPFVRPKPTDAPLLLCHVSRPWRKYAFHNPEMWTSLYVRCWSSGKGQMSCRQSIHPELMRMWLSRSSTLPISLHLSAGKQCYQKPEGREAFRTIAQILAGEISRCNNLELDLPTIEATDLFLALLPQDEVLCLESFLIRCEEERQLPIRLSALFNHSPDLRRLIWKSPNVKAKRFLPIVNWIQLVDVRLDCRLSLVDCFHIIQRSVQLKTCYLYGISTSTLLTGPHTHTSLQDLRLHSTIPINSLISALTLPSLNTLRLIFSGNPVQLDAHDSGADLSYFLERSKPPLRNLTLENFRIPENDLIRCLLELPTIEEIKIDETAAGFLTNELLDALGRLWPNSEDEGDAQRPAFLCPKLQSIRLGPNISSADGVFAEMFRKRWDAAGNGEVCRIKSVQVEFRNGPHVADEEIKQYRAEGLSFHFYSIPQATRTHIHT</sequence>
<proteinExistence type="predicted"/>
<evidence type="ECO:0000313" key="1">
    <source>
        <dbReference type="EMBL" id="KIK02594.1"/>
    </source>
</evidence>
<accession>A0A0C9XM16</accession>
<evidence type="ECO:0000313" key="2">
    <source>
        <dbReference type="Proteomes" id="UP000054477"/>
    </source>
</evidence>
<dbReference type="Proteomes" id="UP000054477">
    <property type="component" value="Unassembled WGS sequence"/>
</dbReference>
<reference evidence="1 2" key="1">
    <citation type="submission" date="2014-04" db="EMBL/GenBank/DDBJ databases">
        <authorList>
            <consortium name="DOE Joint Genome Institute"/>
            <person name="Kuo A."/>
            <person name="Kohler A."/>
            <person name="Nagy L.G."/>
            <person name="Floudas D."/>
            <person name="Copeland A."/>
            <person name="Barry K.W."/>
            <person name="Cichocki N."/>
            <person name="Veneault-Fourrey C."/>
            <person name="LaButti K."/>
            <person name="Lindquist E.A."/>
            <person name="Lipzen A."/>
            <person name="Lundell T."/>
            <person name="Morin E."/>
            <person name="Murat C."/>
            <person name="Sun H."/>
            <person name="Tunlid A."/>
            <person name="Henrissat B."/>
            <person name="Grigoriev I.V."/>
            <person name="Hibbett D.S."/>
            <person name="Martin F."/>
            <person name="Nordberg H.P."/>
            <person name="Cantor M.N."/>
            <person name="Hua S.X."/>
        </authorList>
    </citation>
    <scope>NUCLEOTIDE SEQUENCE [LARGE SCALE GENOMIC DNA]</scope>
    <source>
        <strain evidence="1 2">LaAM-08-1</strain>
    </source>
</reference>
<dbReference type="AlphaFoldDB" id="A0A0C9XM16"/>
<keyword evidence="2" id="KW-1185">Reference proteome</keyword>